<feature type="domain" description="DUF3945" evidence="2">
    <location>
        <begin position="320"/>
        <end position="373"/>
    </location>
</feature>
<feature type="domain" description="DUF4099" evidence="3">
    <location>
        <begin position="179"/>
        <end position="261"/>
    </location>
</feature>
<dbReference type="Pfam" id="PF13101">
    <property type="entry name" value="DUF3945"/>
    <property type="match status" value="2"/>
</dbReference>
<feature type="domain" description="DUF3945" evidence="2">
    <location>
        <begin position="390"/>
        <end position="442"/>
    </location>
</feature>
<dbReference type="EMBL" id="CDOD01000027">
    <property type="protein sequence ID" value="CEN36722.1"/>
    <property type="molecule type" value="Genomic_DNA"/>
</dbReference>
<name>A0A0B7HFU3_9FLAO</name>
<sequence>MESTLQSQGNFPVQEELSDMLLIFDKEEKQLKAVKGLDHKGALQTVPPDKTHQEDFMRVDAHGNILSNFFSNFLRQTKNPTRFTFFKIPIEKSLDTIEKLQNHLTHLSEKGKAYLKKYEVSPTQYTQGISEKNQQQKHMTMETTNTPVQEPQKEVKQENVQPAQTPSNENSEQQNEPKYKIEDVDWETLNNLGISKESLEKRNLLEPLLKGFKTNELVPVSFNLGSAVTRFDARLSLQQNSEGKVVAAIHGIRKEPQLQYPFFGHEFSDEDKKNLLTTGNMGRVVELTNTKTGEKIPSVISVDRLTNELIALRTEFIKIPDEIKGVKLSEEQKQTLKEGKPLFLEGMQSKKGESFNANVQFNADKRYVEFLFEENLSQKVTQSQKLTEAPKEIRGVQLSQEQHQQLSEGKPVYLEGLKSKNGKVYNGYFTFNEEKGKVEMSFKNPDKKDISNDLQAPKKEQKQTSKKTQKAPKQEAAPTQKNTKSKGRKM</sequence>
<dbReference type="Proteomes" id="UP000038055">
    <property type="component" value="Unassembled WGS sequence"/>
</dbReference>
<feature type="compositionally biased region" description="Polar residues" evidence="1">
    <location>
        <begin position="158"/>
        <end position="174"/>
    </location>
</feature>
<feature type="compositionally biased region" description="Polar residues" evidence="1">
    <location>
        <begin position="128"/>
        <end position="149"/>
    </location>
</feature>
<evidence type="ECO:0000259" key="3">
    <source>
        <dbReference type="Pfam" id="PF13351"/>
    </source>
</evidence>
<dbReference type="Pfam" id="PF13351">
    <property type="entry name" value="DUF4099"/>
    <property type="match status" value="1"/>
</dbReference>
<evidence type="ECO:0000256" key="1">
    <source>
        <dbReference type="SAM" id="MobiDB-lite"/>
    </source>
</evidence>
<evidence type="ECO:0000313" key="5">
    <source>
        <dbReference type="Proteomes" id="UP000038055"/>
    </source>
</evidence>
<gene>
    <name evidence="4" type="ORF">CCYN2B_330005</name>
</gene>
<reference evidence="5" key="1">
    <citation type="submission" date="2015-01" db="EMBL/GenBank/DDBJ databases">
        <authorList>
            <person name="MANFREDI Pablo"/>
        </authorList>
    </citation>
    <scope>NUCLEOTIDE SEQUENCE [LARGE SCALE GENOMIC DNA]</scope>
    <source>
        <strain evidence="5">Ccyn2B</strain>
    </source>
</reference>
<feature type="region of interest" description="Disordered" evidence="1">
    <location>
        <begin position="128"/>
        <end position="178"/>
    </location>
</feature>
<dbReference type="AlphaFoldDB" id="A0A0B7HFU3"/>
<evidence type="ECO:0000259" key="2">
    <source>
        <dbReference type="Pfam" id="PF13101"/>
    </source>
</evidence>
<evidence type="ECO:0000313" key="4">
    <source>
        <dbReference type="EMBL" id="CEN36722.1"/>
    </source>
</evidence>
<proteinExistence type="predicted"/>
<keyword evidence="5" id="KW-1185">Reference proteome</keyword>
<feature type="compositionally biased region" description="Basic and acidic residues" evidence="1">
    <location>
        <begin position="438"/>
        <end position="463"/>
    </location>
</feature>
<dbReference type="InterPro" id="IPR025222">
    <property type="entry name" value="DUF3945"/>
</dbReference>
<dbReference type="RefSeq" id="WP_041992686.1">
    <property type="nucleotide sequence ID" value="NZ_CDOD01000027.1"/>
</dbReference>
<organism evidence="4 5">
    <name type="scientific">Capnocytophaga cynodegmi</name>
    <dbReference type="NCBI Taxonomy" id="28189"/>
    <lineage>
        <taxon>Bacteria</taxon>
        <taxon>Pseudomonadati</taxon>
        <taxon>Bacteroidota</taxon>
        <taxon>Flavobacteriia</taxon>
        <taxon>Flavobacteriales</taxon>
        <taxon>Flavobacteriaceae</taxon>
        <taxon>Capnocytophaga</taxon>
    </lineage>
</organism>
<dbReference type="InterPro" id="IPR025343">
    <property type="entry name" value="DUF4099"/>
</dbReference>
<protein>
    <recommendedName>
        <fullName evidence="6">DUF3945 domain-containing protein</fullName>
    </recommendedName>
</protein>
<feature type="region of interest" description="Disordered" evidence="1">
    <location>
        <begin position="438"/>
        <end position="490"/>
    </location>
</feature>
<evidence type="ECO:0008006" key="6">
    <source>
        <dbReference type="Google" id="ProtNLM"/>
    </source>
</evidence>
<accession>A0A0B7HFU3</accession>